<keyword evidence="5" id="KW-0472">Membrane</keyword>
<evidence type="ECO:0008006" key="8">
    <source>
        <dbReference type="Google" id="ProtNLM"/>
    </source>
</evidence>
<gene>
    <name evidence="6" type="ORF">QFZ56_001071</name>
</gene>
<evidence type="ECO:0000256" key="4">
    <source>
        <dbReference type="SAM" id="MobiDB-lite"/>
    </source>
</evidence>
<dbReference type="Gene3D" id="2.60.40.1120">
    <property type="entry name" value="Carboxypeptidase-like, regulatory domain"/>
    <property type="match status" value="2"/>
</dbReference>
<comment type="similarity">
    <text evidence="1">Belongs to the serine-aspartate repeat-containing protein (SDr) family.</text>
</comment>
<accession>A0ABU0PWW0</accession>
<evidence type="ECO:0000256" key="3">
    <source>
        <dbReference type="ARBA" id="ARBA00022729"/>
    </source>
</evidence>
<feature type="transmembrane region" description="Helical" evidence="5">
    <location>
        <begin position="58"/>
        <end position="76"/>
    </location>
</feature>
<organism evidence="6 7">
    <name type="scientific">Streptomyces achromogenes</name>
    <dbReference type="NCBI Taxonomy" id="67255"/>
    <lineage>
        <taxon>Bacteria</taxon>
        <taxon>Bacillati</taxon>
        <taxon>Actinomycetota</taxon>
        <taxon>Actinomycetes</taxon>
        <taxon>Kitasatosporales</taxon>
        <taxon>Streptomycetaceae</taxon>
        <taxon>Streptomyces</taxon>
    </lineage>
</organism>
<sequence>MSPAQTRSVRIEEGAAAPRAGVGVAVLAFGAAAGAILARMTTDVGGVALPSENGFEVVMAAGAGAVVLVLAFAAFLPGRRSAASGTQAAPSSGEEATPASGEQGEQGTPPSGEQASIEPAPTEPNPEQSGVGVPGDGVVGAAVAAPLARAVAELVATVPGLTDGGPAGGGRAVRGLVRGAEGAPVCGAAVTLVSLGGRQLGRAVTGHDGCYALETPGEGAYVLIASADGHQPQAATVVVGAEPVSHDVLLGVVGGLAGTVRSTDDGAPVADAVVVVTDVRGDVLATARTDGEGEFAVADLVPGAVVLAVSSARHRPLALPVEVGVAGLTRVDVELRPGAQVRGTVRGAGAPLADARVTLMDAAGNVVATATTGGDGAYAFTDLDHGPYTVVAAGYPPRAGRVSLDGADVGDHDIELAHAEG</sequence>
<dbReference type="PANTHER" id="PTHR36108">
    <property type="entry name" value="COLOSSIN-B-RELATED"/>
    <property type="match status" value="1"/>
</dbReference>
<comment type="caution">
    <text evidence="6">The sequence shown here is derived from an EMBL/GenBank/DDBJ whole genome shotgun (WGS) entry which is preliminary data.</text>
</comment>
<dbReference type="Pfam" id="PF13620">
    <property type="entry name" value="CarboxypepD_reg"/>
    <property type="match status" value="3"/>
</dbReference>
<keyword evidence="3" id="KW-0732">Signal</keyword>
<evidence type="ECO:0000256" key="5">
    <source>
        <dbReference type="SAM" id="Phobius"/>
    </source>
</evidence>
<feature type="compositionally biased region" description="Polar residues" evidence="4">
    <location>
        <begin position="103"/>
        <end position="114"/>
    </location>
</feature>
<evidence type="ECO:0000256" key="2">
    <source>
        <dbReference type="ARBA" id="ARBA00022525"/>
    </source>
</evidence>
<dbReference type="InterPro" id="IPR013783">
    <property type="entry name" value="Ig-like_fold"/>
</dbReference>
<protein>
    <recommendedName>
        <fullName evidence="8">Alpha-amylase</fullName>
    </recommendedName>
</protein>
<evidence type="ECO:0000313" key="7">
    <source>
        <dbReference type="Proteomes" id="UP001243364"/>
    </source>
</evidence>
<keyword evidence="2" id="KW-0964">Secreted</keyword>
<keyword evidence="5" id="KW-1133">Transmembrane helix</keyword>
<dbReference type="Gene3D" id="2.60.40.10">
    <property type="entry name" value="Immunoglobulins"/>
    <property type="match status" value="1"/>
</dbReference>
<dbReference type="EMBL" id="JAUSYA010000001">
    <property type="protein sequence ID" value="MDQ0682108.1"/>
    <property type="molecule type" value="Genomic_DNA"/>
</dbReference>
<keyword evidence="7" id="KW-1185">Reference proteome</keyword>
<name>A0ABU0PWW0_STRAH</name>
<evidence type="ECO:0000313" key="6">
    <source>
        <dbReference type="EMBL" id="MDQ0682108.1"/>
    </source>
</evidence>
<dbReference type="InterPro" id="IPR008969">
    <property type="entry name" value="CarboxyPept-like_regulatory"/>
</dbReference>
<evidence type="ECO:0000256" key="1">
    <source>
        <dbReference type="ARBA" id="ARBA00007257"/>
    </source>
</evidence>
<dbReference type="RefSeq" id="WP_373431618.1">
    <property type="nucleotide sequence ID" value="NZ_JAUSYA010000001.1"/>
</dbReference>
<reference evidence="6 7" key="1">
    <citation type="submission" date="2023-07" db="EMBL/GenBank/DDBJ databases">
        <title>Comparative genomics of wheat-associated soil bacteria to identify genetic determinants of phenazine resistance.</title>
        <authorList>
            <person name="Mouncey N."/>
        </authorList>
    </citation>
    <scope>NUCLEOTIDE SEQUENCE [LARGE SCALE GENOMIC DNA]</scope>
    <source>
        <strain evidence="6 7">W4I19-2</strain>
    </source>
</reference>
<dbReference type="Proteomes" id="UP001243364">
    <property type="component" value="Unassembled WGS sequence"/>
</dbReference>
<dbReference type="SUPFAM" id="SSF49478">
    <property type="entry name" value="Cna protein B-type domain"/>
    <property type="match status" value="1"/>
</dbReference>
<dbReference type="SUPFAM" id="SSF49464">
    <property type="entry name" value="Carboxypeptidase regulatory domain-like"/>
    <property type="match status" value="2"/>
</dbReference>
<keyword evidence="5" id="KW-0812">Transmembrane</keyword>
<feature type="transmembrane region" description="Helical" evidence="5">
    <location>
        <begin position="20"/>
        <end position="38"/>
    </location>
</feature>
<feature type="region of interest" description="Disordered" evidence="4">
    <location>
        <begin position="83"/>
        <end position="134"/>
    </location>
</feature>
<dbReference type="PANTHER" id="PTHR36108:SF13">
    <property type="entry name" value="COLOSSIN-B-RELATED"/>
    <property type="match status" value="1"/>
</dbReference>
<proteinExistence type="inferred from homology"/>